<organism evidence="9 10">
    <name type="scientific">Terrimonas ginsenosidimutans</name>
    <dbReference type="NCBI Taxonomy" id="2908004"/>
    <lineage>
        <taxon>Bacteria</taxon>
        <taxon>Pseudomonadati</taxon>
        <taxon>Bacteroidota</taxon>
        <taxon>Chitinophagia</taxon>
        <taxon>Chitinophagales</taxon>
        <taxon>Chitinophagaceae</taxon>
        <taxon>Terrimonas</taxon>
    </lineage>
</organism>
<dbReference type="InterPro" id="IPR037066">
    <property type="entry name" value="Plug_dom_sf"/>
</dbReference>
<proteinExistence type="inferred from homology"/>
<feature type="domain" description="TonB-dependent receptor plug" evidence="8">
    <location>
        <begin position="129"/>
        <end position="234"/>
    </location>
</feature>
<evidence type="ECO:0000256" key="6">
    <source>
        <dbReference type="ARBA" id="ARBA00023237"/>
    </source>
</evidence>
<dbReference type="SUPFAM" id="SSF49464">
    <property type="entry name" value="Carboxypeptidase regulatory domain-like"/>
    <property type="match status" value="1"/>
</dbReference>
<dbReference type="Pfam" id="PF13715">
    <property type="entry name" value="CarbopepD_reg_2"/>
    <property type="match status" value="1"/>
</dbReference>
<keyword evidence="6 7" id="KW-0998">Cell outer membrane</keyword>
<keyword evidence="5 7" id="KW-0472">Membrane</keyword>
<evidence type="ECO:0000256" key="2">
    <source>
        <dbReference type="ARBA" id="ARBA00022448"/>
    </source>
</evidence>
<dbReference type="PROSITE" id="PS52016">
    <property type="entry name" value="TONB_DEPENDENT_REC_3"/>
    <property type="match status" value="1"/>
</dbReference>
<evidence type="ECO:0000313" key="9">
    <source>
        <dbReference type="EMBL" id="MCG2615774.1"/>
    </source>
</evidence>
<accession>A0ABS9KU22</accession>
<evidence type="ECO:0000313" key="10">
    <source>
        <dbReference type="Proteomes" id="UP001165367"/>
    </source>
</evidence>
<dbReference type="Gene3D" id="2.60.40.1120">
    <property type="entry name" value="Carboxypeptidase-like, regulatory domain"/>
    <property type="match status" value="1"/>
</dbReference>
<keyword evidence="4 7" id="KW-0812">Transmembrane</keyword>
<dbReference type="Proteomes" id="UP001165367">
    <property type="component" value="Unassembled WGS sequence"/>
</dbReference>
<dbReference type="InterPro" id="IPR023997">
    <property type="entry name" value="TonB-dep_OMP_SusC/RagA_CS"/>
</dbReference>
<dbReference type="InterPro" id="IPR023996">
    <property type="entry name" value="TonB-dep_OMP_SusC/RagA"/>
</dbReference>
<sequence>MRVESSSGIQPFRVRKWLVCFFLLSIVQLHNSLLFAQAKTVSGIVNDAKGAPMPGVNVTVKGTNNGVVTDTKGAYSISAEVGAVLTFSFAGYNSVDQTVDGRETFNVNLTENPQSLENVVVIGYGTQRKANLSGAVAQVGGKDLINRPVPNVTGALQGVLPGVTVVRGSGKPGGEGLGVRIRGFTSANGADALVLVDGVEQDMNLIDANDVESISVLKDASASAIYGARAAAGVILITTKKGAPGKTRIGFNSYYGVNITARQPQRLNSWDEQILINESRVNATGSPEFNAEQIEWLMNPNFSVRPNPTQDRWEYFGNNDWIKEGMDKINHMQNYSMNVSGGEQKLNYLLSGSYYKRDGVLRYGPDDNFRTNLKLNVNAEVSKYVSVSVTTNYIGSVTRENSFGTDQIINRLYRSRARQTLYAPEMVNGQIYNGDLQINAVDIEKNAGMEKRDYETFTGRVGVQIKNVVKGLTFDVIGWRNQNTYNMENNSRSLFWYGRTAGTVRFSVNDPNSITLTKNKAYQNNLQGYLTYSLKKGDHDFKIMQGASYEEYRKDEFTANAKKMITNDFFAIGLGDPLLTTSNDRVETWALGSMFGRFNYNFRSKYFFEASYRYDGSSRLAPQNRWDLFPSMSAAWRISEENFIKDNLSFIDNLKLRASWGNLGNGSPLGLYPYIPLLTSGLSTSNNLVFNGQRTQYFYQGVLASPDVTWETVRQTNVGLDIGLLKNRLSITAEYYVKRNIDMLAPLNLPNIIGIATPSFNVGELKSWGTELEVKWRDRVGKDFEYRVGFNIADNQNELVKYNAANTINGPGVVGFLEGYPMNTVWGYRTAPGYFNSVDEVNAYKSKVTPLFPGIGPGDIQYLDLNGNGRIDAGENNPSNPGDLIFLGTTNARYTYGFDVGFTWKRFDFSAFFQGALKRTFLVDQGTLAPMFGTADMPWTIHMDRWTPENNNAYFPRMYQTSAHNYLASDRWAQNGNYLRLKNIQVGYVLPINKKYVRDMKVYVSGQDLWESTKVLSVFDPEVGNNVSATSYPFYRTISFGLSFTL</sequence>
<dbReference type="InterPro" id="IPR036942">
    <property type="entry name" value="Beta-barrel_TonB_sf"/>
</dbReference>
<dbReference type="NCBIfam" id="TIGR04056">
    <property type="entry name" value="OMP_RagA_SusC"/>
    <property type="match status" value="1"/>
</dbReference>
<keyword evidence="9" id="KW-0675">Receptor</keyword>
<dbReference type="SUPFAM" id="SSF56935">
    <property type="entry name" value="Porins"/>
    <property type="match status" value="1"/>
</dbReference>
<comment type="subcellular location">
    <subcellularLocation>
        <location evidence="1 7">Cell outer membrane</location>
        <topology evidence="1 7">Multi-pass membrane protein</topology>
    </subcellularLocation>
</comment>
<keyword evidence="2 7" id="KW-0813">Transport</keyword>
<evidence type="ECO:0000256" key="5">
    <source>
        <dbReference type="ARBA" id="ARBA00023136"/>
    </source>
</evidence>
<reference evidence="9" key="1">
    <citation type="submission" date="2022-01" db="EMBL/GenBank/DDBJ databases">
        <authorList>
            <person name="Jo J.-H."/>
            <person name="Im W.-T."/>
        </authorList>
    </citation>
    <scope>NUCLEOTIDE SEQUENCE</scope>
    <source>
        <strain evidence="9">NA20</strain>
    </source>
</reference>
<name>A0ABS9KU22_9BACT</name>
<dbReference type="NCBIfam" id="TIGR04057">
    <property type="entry name" value="SusC_RagA_signa"/>
    <property type="match status" value="1"/>
</dbReference>
<dbReference type="InterPro" id="IPR008969">
    <property type="entry name" value="CarboxyPept-like_regulatory"/>
</dbReference>
<keyword evidence="3 7" id="KW-1134">Transmembrane beta strand</keyword>
<gene>
    <name evidence="9" type="ORF">LZZ85_15850</name>
</gene>
<dbReference type="EMBL" id="JAKLTR010000010">
    <property type="protein sequence ID" value="MCG2615774.1"/>
    <property type="molecule type" value="Genomic_DNA"/>
</dbReference>
<protein>
    <submittedName>
        <fullName evidence="9">TonB-dependent receptor</fullName>
    </submittedName>
</protein>
<dbReference type="InterPro" id="IPR039426">
    <property type="entry name" value="TonB-dep_rcpt-like"/>
</dbReference>
<dbReference type="Gene3D" id="2.170.130.10">
    <property type="entry name" value="TonB-dependent receptor, plug domain"/>
    <property type="match status" value="1"/>
</dbReference>
<evidence type="ECO:0000256" key="4">
    <source>
        <dbReference type="ARBA" id="ARBA00022692"/>
    </source>
</evidence>
<comment type="caution">
    <text evidence="9">The sequence shown here is derived from an EMBL/GenBank/DDBJ whole genome shotgun (WGS) entry which is preliminary data.</text>
</comment>
<dbReference type="Pfam" id="PF07715">
    <property type="entry name" value="Plug"/>
    <property type="match status" value="1"/>
</dbReference>
<dbReference type="Gene3D" id="2.40.170.20">
    <property type="entry name" value="TonB-dependent receptor, beta-barrel domain"/>
    <property type="match status" value="1"/>
</dbReference>
<evidence type="ECO:0000256" key="7">
    <source>
        <dbReference type="PROSITE-ProRule" id="PRU01360"/>
    </source>
</evidence>
<comment type="similarity">
    <text evidence="7">Belongs to the TonB-dependent receptor family.</text>
</comment>
<dbReference type="InterPro" id="IPR012910">
    <property type="entry name" value="Plug_dom"/>
</dbReference>
<dbReference type="RefSeq" id="WP_237873915.1">
    <property type="nucleotide sequence ID" value="NZ_JAKLTR010000010.1"/>
</dbReference>
<keyword evidence="10" id="KW-1185">Reference proteome</keyword>
<evidence type="ECO:0000256" key="1">
    <source>
        <dbReference type="ARBA" id="ARBA00004571"/>
    </source>
</evidence>
<evidence type="ECO:0000259" key="8">
    <source>
        <dbReference type="Pfam" id="PF07715"/>
    </source>
</evidence>
<evidence type="ECO:0000256" key="3">
    <source>
        <dbReference type="ARBA" id="ARBA00022452"/>
    </source>
</evidence>